<evidence type="ECO:0000313" key="3">
    <source>
        <dbReference type="Proteomes" id="UP001157006"/>
    </source>
</evidence>
<dbReference type="Pfam" id="PF02519">
    <property type="entry name" value="Auxin_inducible"/>
    <property type="match status" value="1"/>
</dbReference>
<dbReference type="AlphaFoldDB" id="A0AAV1AD25"/>
<evidence type="ECO:0000256" key="1">
    <source>
        <dbReference type="ARBA" id="ARBA00006974"/>
    </source>
</evidence>
<dbReference type="InterPro" id="IPR003676">
    <property type="entry name" value="SAUR_fam"/>
</dbReference>
<dbReference type="EMBL" id="OX451739">
    <property type="protein sequence ID" value="CAI8607836.1"/>
    <property type="molecule type" value="Genomic_DNA"/>
</dbReference>
<accession>A0AAV1AD25</accession>
<evidence type="ECO:0008006" key="4">
    <source>
        <dbReference type="Google" id="ProtNLM"/>
    </source>
</evidence>
<dbReference type="PANTHER" id="PTHR31374">
    <property type="entry name" value="AUXIN-INDUCED PROTEIN-LIKE-RELATED"/>
    <property type="match status" value="1"/>
</dbReference>
<comment type="similarity">
    <text evidence="1">Belongs to the ARG7 family.</text>
</comment>
<reference evidence="2 3" key="1">
    <citation type="submission" date="2023-01" db="EMBL/GenBank/DDBJ databases">
        <authorList>
            <person name="Kreplak J."/>
        </authorList>
    </citation>
    <scope>NUCLEOTIDE SEQUENCE [LARGE SCALE GENOMIC DNA]</scope>
</reference>
<sequence>MGARESKFKKWVSGGSVNNKSIQGPMLLVPKGYVPICVGTNEDTCRIFMVHVSSLGDAFFCELLGKSEEVYGLRTVGVLRIPFEAQEFEELFIGRSNKNNKVKRMVIPT</sequence>
<organism evidence="2 3">
    <name type="scientific">Vicia faba</name>
    <name type="common">Broad bean</name>
    <name type="synonym">Faba vulgaris</name>
    <dbReference type="NCBI Taxonomy" id="3906"/>
    <lineage>
        <taxon>Eukaryota</taxon>
        <taxon>Viridiplantae</taxon>
        <taxon>Streptophyta</taxon>
        <taxon>Embryophyta</taxon>
        <taxon>Tracheophyta</taxon>
        <taxon>Spermatophyta</taxon>
        <taxon>Magnoliopsida</taxon>
        <taxon>eudicotyledons</taxon>
        <taxon>Gunneridae</taxon>
        <taxon>Pentapetalae</taxon>
        <taxon>rosids</taxon>
        <taxon>fabids</taxon>
        <taxon>Fabales</taxon>
        <taxon>Fabaceae</taxon>
        <taxon>Papilionoideae</taxon>
        <taxon>50 kb inversion clade</taxon>
        <taxon>NPAAA clade</taxon>
        <taxon>Hologalegina</taxon>
        <taxon>IRL clade</taxon>
        <taxon>Fabeae</taxon>
        <taxon>Vicia</taxon>
    </lineage>
</organism>
<name>A0AAV1AD25_VICFA</name>
<gene>
    <name evidence="2" type="ORF">VFH_IV056680</name>
</gene>
<dbReference type="Proteomes" id="UP001157006">
    <property type="component" value="Chromosome 4"/>
</dbReference>
<proteinExistence type="inferred from homology"/>
<evidence type="ECO:0000313" key="2">
    <source>
        <dbReference type="EMBL" id="CAI8607836.1"/>
    </source>
</evidence>
<keyword evidence="3" id="KW-1185">Reference proteome</keyword>
<dbReference type="GO" id="GO:0009733">
    <property type="term" value="P:response to auxin"/>
    <property type="evidence" value="ECO:0007669"/>
    <property type="project" value="InterPro"/>
</dbReference>
<dbReference type="PANTHER" id="PTHR31374:SF32">
    <property type="entry name" value="SAUR FAMILY PROTEIN"/>
    <property type="match status" value="1"/>
</dbReference>
<protein>
    <recommendedName>
        <fullName evidence="4">SAUR-like auxin-responsive protein family</fullName>
    </recommendedName>
</protein>